<dbReference type="PROSITE" id="PS00652">
    <property type="entry name" value="TNFR_NGFR_1"/>
    <property type="match status" value="2"/>
</dbReference>
<keyword evidence="1" id="KW-1015">Disulfide bond</keyword>
<keyword evidence="3" id="KW-0732">Signal</keyword>
<name>V9KZS7_CALMI</name>
<evidence type="ECO:0000256" key="1">
    <source>
        <dbReference type="PROSITE-ProRule" id="PRU00206"/>
    </source>
</evidence>
<dbReference type="AlphaFoldDB" id="V9KZS7"/>
<proteinExistence type="evidence at transcript level"/>
<feature type="transmembrane region" description="Helical" evidence="2">
    <location>
        <begin position="197"/>
        <end position="222"/>
    </location>
</feature>
<feature type="disulfide bond" evidence="1">
    <location>
        <begin position="44"/>
        <end position="62"/>
    </location>
</feature>
<accession>V9KZS7</accession>
<dbReference type="GO" id="GO:0006915">
    <property type="term" value="P:apoptotic process"/>
    <property type="evidence" value="ECO:0007669"/>
    <property type="project" value="InterPro"/>
</dbReference>
<feature type="signal peptide" evidence="3">
    <location>
        <begin position="1"/>
        <end position="28"/>
    </location>
</feature>
<keyword evidence="2" id="KW-0812">Transmembrane</keyword>
<dbReference type="CDD" id="cd13405">
    <property type="entry name" value="TNFRSF14_teleost"/>
    <property type="match status" value="1"/>
</dbReference>
<dbReference type="FunFam" id="2.10.50.10:FF:000007">
    <property type="entry name" value="TNF receptor superfamily member 14"/>
    <property type="match status" value="1"/>
</dbReference>
<keyword evidence="2" id="KW-1133">Transmembrane helix</keyword>
<dbReference type="GO" id="GO:0046642">
    <property type="term" value="P:negative regulation of alpha-beta T cell proliferation"/>
    <property type="evidence" value="ECO:0007669"/>
    <property type="project" value="TreeGrafter"/>
</dbReference>
<dbReference type="GO" id="GO:0007165">
    <property type="term" value="P:signal transduction"/>
    <property type="evidence" value="ECO:0007669"/>
    <property type="project" value="InterPro"/>
</dbReference>
<keyword evidence="5" id="KW-0675">Receptor</keyword>
<dbReference type="SUPFAM" id="SSF57586">
    <property type="entry name" value="TNF receptor-like"/>
    <property type="match status" value="2"/>
</dbReference>
<dbReference type="GO" id="GO:0002720">
    <property type="term" value="P:positive regulation of cytokine production involved in immune response"/>
    <property type="evidence" value="ECO:0007669"/>
    <property type="project" value="TreeGrafter"/>
</dbReference>
<feature type="non-terminal residue" evidence="5">
    <location>
        <position position="259"/>
    </location>
</feature>
<dbReference type="PANTHER" id="PTHR46838">
    <property type="entry name" value="TUMOR NECROSIS FACTOR RECEPTOR SUPERFAMILY MEMBER 14"/>
    <property type="match status" value="1"/>
</dbReference>
<keyword evidence="2" id="KW-0472">Membrane</keyword>
<organism evidence="5">
    <name type="scientific">Callorhinchus milii</name>
    <name type="common">Ghost shark</name>
    <dbReference type="NCBI Taxonomy" id="7868"/>
    <lineage>
        <taxon>Eukaryota</taxon>
        <taxon>Metazoa</taxon>
        <taxon>Chordata</taxon>
        <taxon>Craniata</taxon>
        <taxon>Vertebrata</taxon>
        <taxon>Chondrichthyes</taxon>
        <taxon>Holocephali</taxon>
        <taxon>Chimaeriformes</taxon>
        <taxon>Callorhinchidae</taxon>
        <taxon>Callorhinchus</taxon>
    </lineage>
</organism>
<dbReference type="InterPro" id="IPR008063">
    <property type="entry name" value="Fas_rcpt"/>
</dbReference>
<feature type="repeat" description="TNFR-Cys" evidence="1">
    <location>
        <begin position="28"/>
        <end position="62"/>
    </location>
</feature>
<comment type="caution">
    <text evidence="1">Lacks conserved residue(s) required for the propagation of feature annotation.</text>
</comment>
<feature type="repeat" description="TNFR-Cys" evidence="1">
    <location>
        <begin position="64"/>
        <end position="106"/>
    </location>
</feature>
<dbReference type="GO" id="GO:2000406">
    <property type="term" value="P:positive regulation of T cell migration"/>
    <property type="evidence" value="ECO:0007669"/>
    <property type="project" value="TreeGrafter"/>
</dbReference>
<feature type="disulfide bond" evidence="1">
    <location>
        <begin position="41"/>
        <end position="54"/>
    </location>
</feature>
<dbReference type="GO" id="GO:0004888">
    <property type="term" value="F:transmembrane signaling receptor activity"/>
    <property type="evidence" value="ECO:0007669"/>
    <property type="project" value="InterPro"/>
</dbReference>
<dbReference type="GO" id="GO:0006955">
    <property type="term" value="P:immune response"/>
    <property type="evidence" value="ECO:0007669"/>
    <property type="project" value="InterPro"/>
</dbReference>
<evidence type="ECO:0000256" key="3">
    <source>
        <dbReference type="SAM" id="SignalP"/>
    </source>
</evidence>
<evidence type="ECO:0000259" key="4">
    <source>
        <dbReference type="PROSITE" id="PS50050"/>
    </source>
</evidence>
<reference evidence="5" key="1">
    <citation type="journal article" date="2014" name="Nature">
        <title>Elephant shark genome provides unique insights into gnathostome evolution.</title>
        <authorList>
            <consortium name="International Elephant Shark Genome Sequencing Consortium"/>
            <person name="Venkatesh B."/>
            <person name="Lee A.P."/>
            <person name="Ravi V."/>
            <person name="Maurya A.K."/>
            <person name="Lian M.M."/>
            <person name="Swann J.B."/>
            <person name="Ohta Y."/>
            <person name="Flajnik M.F."/>
            <person name="Sutoh Y."/>
            <person name="Kasahara M."/>
            <person name="Hoon S."/>
            <person name="Gangu V."/>
            <person name="Roy S.W."/>
            <person name="Irimia M."/>
            <person name="Korzh V."/>
            <person name="Kondrychyn I."/>
            <person name="Lim Z.W."/>
            <person name="Tay B.H."/>
            <person name="Tohari S."/>
            <person name="Kong K.W."/>
            <person name="Ho S."/>
            <person name="Lorente-Galdos B."/>
            <person name="Quilez J."/>
            <person name="Marques-Bonet T."/>
            <person name="Raney B.J."/>
            <person name="Ingham P.W."/>
            <person name="Tay A."/>
            <person name="Hillier L.W."/>
            <person name="Minx P."/>
            <person name="Boehm T."/>
            <person name="Wilson R.K."/>
            <person name="Brenner S."/>
            <person name="Warren W.C."/>
        </authorList>
    </citation>
    <scope>NUCLEOTIDE SEQUENCE</scope>
    <source>
        <tissue evidence="5">Heart</tissue>
    </source>
</reference>
<dbReference type="EMBL" id="JW871489">
    <property type="protein sequence ID" value="AFP04007.1"/>
    <property type="molecule type" value="mRNA"/>
</dbReference>
<feature type="domain" description="TNFR-Cys" evidence="4">
    <location>
        <begin position="64"/>
        <end position="106"/>
    </location>
</feature>
<dbReference type="SMART" id="SM00208">
    <property type="entry name" value="TNFR"/>
    <property type="match status" value="4"/>
</dbReference>
<protein>
    <submittedName>
        <fullName evidence="5">Tumor necrosis factor receptor superfamily member 14-like protein</fullName>
    </submittedName>
</protein>
<dbReference type="Gene3D" id="2.10.50.10">
    <property type="entry name" value="Tumor Necrosis Factor Receptor, subunit A, domain 2"/>
    <property type="match status" value="3"/>
</dbReference>
<evidence type="ECO:0000313" key="5">
    <source>
        <dbReference type="EMBL" id="AFP04007.1"/>
    </source>
</evidence>
<dbReference type="PRINTS" id="PR01680">
    <property type="entry name" value="TNFACTORR6"/>
</dbReference>
<dbReference type="GO" id="GO:0050829">
    <property type="term" value="P:defense response to Gram-negative bacterium"/>
    <property type="evidence" value="ECO:0007669"/>
    <property type="project" value="TreeGrafter"/>
</dbReference>
<dbReference type="Pfam" id="PF00020">
    <property type="entry name" value="TNFR_c6"/>
    <property type="match status" value="2"/>
</dbReference>
<feature type="disulfide bond" evidence="1">
    <location>
        <begin position="65"/>
        <end position="80"/>
    </location>
</feature>
<sequence length="259" mass="29172">MNSDFLIQHAKLMVWIFLLFGHLQLVSCCGPGEYLIHGQCCPMCPVGSRVSKHCTAMTNTGCRVCTQGEYIDHPNGLEKCLKCESCDSGMGLLDSQQCTYFQNTICHCKEGYFCVERKGNGCEMCRKYSLGPVGEGVKKKGTIWEDAEYEKCPHGTYSDNVSTEECKPWTKCKELNKREVRPGNPSMDAECKEKMNIAFIVLSIVIPVVIVVIGGVLGILWWKRRALRKCTVPSRVVETRIREMGPSRVVETRIQEMEP</sequence>
<evidence type="ECO:0000256" key="2">
    <source>
        <dbReference type="SAM" id="Phobius"/>
    </source>
</evidence>
<feature type="domain" description="TNFR-Cys" evidence="4">
    <location>
        <begin position="28"/>
        <end position="62"/>
    </location>
</feature>
<dbReference type="PANTHER" id="PTHR46838:SF1">
    <property type="entry name" value="TUMOR NECROSIS FACTOR RECEPTOR SUPERFAMILY MEMBER 14"/>
    <property type="match status" value="1"/>
</dbReference>
<dbReference type="GO" id="GO:0009897">
    <property type="term" value="C:external side of plasma membrane"/>
    <property type="evidence" value="ECO:0007669"/>
    <property type="project" value="TreeGrafter"/>
</dbReference>
<dbReference type="InterPro" id="IPR001368">
    <property type="entry name" value="TNFR/NGFR_Cys_rich_reg"/>
</dbReference>
<dbReference type="GO" id="GO:0050830">
    <property type="term" value="P:defense response to Gram-positive bacterium"/>
    <property type="evidence" value="ECO:0007669"/>
    <property type="project" value="TreeGrafter"/>
</dbReference>
<dbReference type="PROSITE" id="PS50050">
    <property type="entry name" value="TNFR_NGFR_2"/>
    <property type="match status" value="2"/>
</dbReference>
<feature type="chain" id="PRO_5004778694" evidence="3">
    <location>
        <begin position="29"/>
        <end position="259"/>
    </location>
</feature>